<dbReference type="PANTHER" id="PTHR43039">
    <property type="entry name" value="ESTERASE-RELATED"/>
    <property type="match status" value="1"/>
</dbReference>
<keyword evidence="3" id="KW-0378">Hydrolase</keyword>
<accession>A0ABS8DT60</accession>
<dbReference type="GO" id="GO:0016787">
    <property type="term" value="F:hydrolase activity"/>
    <property type="evidence" value="ECO:0007669"/>
    <property type="project" value="UniProtKB-KW"/>
</dbReference>
<feature type="domain" description="AB hydrolase-1" evidence="2">
    <location>
        <begin position="22"/>
        <end position="256"/>
    </location>
</feature>
<gene>
    <name evidence="3" type="ORF">GEV37_08905</name>
</gene>
<evidence type="ECO:0000256" key="1">
    <source>
        <dbReference type="ARBA" id="ARBA00008645"/>
    </source>
</evidence>
<dbReference type="InterPro" id="IPR029058">
    <property type="entry name" value="AB_hydrolase_fold"/>
</dbReference>
<evidence type="ECO:0000259" key="2">
    <source>
        <dbReference type="Pfam" id="PF00561"/>
    </source>
</evidence>
<evidence type="ECO:0000313" key="4">
    <source>
        <dbReference type="Proteomes" id="UP001319882"/>
    </source>
</evidence>
<protein>
    <submittedName>
        <fullName evidence="3">Alpha/beta hydrolase</fullName>
    </submittedName>
</protein>
<keyword evidence="4" id="KW-1185">Reference proteome</keyword>
<dbReference type="EMBL" id="WHVL01000003">
    <property type="protein sequence ID" value="MCB8889228.1"/>
    <property type="molecule type" value="Genomic_DNA"/>
</dbReference>
<comment type="caution">
    <text evidence="3">The sequence shown here is derived from an EMBL/GenBank/DDBJ whole genome shotgun (WGS) entry which is preliminary data.</text>
</comment>
<evidence type="ECO:0000313" key="3">
    <source>
        <dbReference type="EMBL" id="MCB8889228.1"/>
    </source>
</evidence>
<dbReference type="SUPFAM" id="SSF53474">
    <property type="entry name" value="alpha/beta-Hydrolases"/>
    <property type="match status" value="1"/>
</dbReference>
<dbReference type="InterPro" id="IPR000073">
    <property type="entry name" value="AB_hydrolase_1"/>
</dbReference>
<proteinExistence type="inferred from homology"/>
<dbReference type="Proteomes" id="UP001319882">
    <property type="component" value="Unassembled WGS sequence"/>
</dbReference>
<dbReference type="Gene3D" id="3.40.50.1820">
    <property type="entry name" value="alpha/beta hydrolase"/>
    <property type="match status" value="1"/>
</dbReference>
<reference evidence="3 4" key="1">
    <citation type="journal article" date="2021" name="Sci. Rep.">
        <title>Genome analysis of a halophilic bacterium Halomonas malpeensis YU-PRIM-29(T) reveals its exopolysaccharide and pigment producing capabilities.</title>
        <authorList>
            <person name="Athmika"/>
            <person name="Ghate S.D."/>
            <person name="Arun A.B."/>
            <person name="Rao S.S."/>
            <person name="Kumar S.T.A."/>
            <person name="Kandiyil M.K."/>
            <person name="Saptami K."/>
            <person name="Rekha P.D."/>
        </authorList>
    </citation>
    <scope>NUCLEOTIDE SEQUENCE [LARGE SCALE GENOMIC DNA]</scope>
    <source>
        <strain evidence="4">prim 29</strain>
    </source>
</reference>
<dbReference type="RefSeq" id="WP_227389898.1">
    <property type="nucleotide sequence ID" value="NZ_JBHSCJ010000004.1"/>
</dbReference>
<name>A0ABS8DT60_9GAMM</name>
<dbReference type="Pfam" id="PF00561">
    <property type="entry name" value="Abhydrolase_1"/>
    <property type="match status" value="1"/>
</dbReference>
<comment type="similarity">
    <text evidence="1">Belongs to the AB hydrolase superfamily.</text>
</comment>
<organism evidence="3 4">
    <name type="scientific">Vreelandella malpeensis</name>
    <dbReference type="NCBI Taxonomy" id="1172368"/>
    <lineage>
        <taxon>Bacteria</taxon>
        <taxon>Pseudomonadati</taxon>
        <taxon>Pseudomonadota</taxon>
        <taxon>Gammaproteobacteria</taxon>
        <taxon>Oceanospirillales</taxon>
        <taxon>Halomonadaceae</taxon>
        <taxon>Vreelandella</taxon>
    </lineage>
</organism>
<sequence length="285" mass="31374">MLTPSEIRKRNNVTVLGEGAETLVLAHGFGCDQRVWQYIVPALAERYTLVLFDYVGSGRSQLSAFDATRYATLEGYARDVMEVCQALDLRDVHVVGHSVSATIGQLAALEIPERIASQVMICPSPCFLNVAPDYHGGFERADLEELLELMDRNYIGWANYLAPLVMGPESADYLIGKLSESFCSTDPIVAKVFARATFFADYRHVLPQAAHPTLLLQSQVDTLANPNVGRYMHARMARATLKELPCVGHCIHMTHPESVVSEIHAWLADGTSRQAPNADVRSGSV</sequence>